<proteinExistence type="inferred from homology"/>
<keyword evidence="4" id="KW-0804">Transcription</keyword>
<evidence type="ECO:0000256" key="1">
    <source>
        <dbReference type="ARBA" id="ARBA00011046"/>
    </source>
</evidence>
<dbReference type="GO" id="GO:0045892">
    <property type="term" value="P:negative regulation of DNA-templated transcription"/>
    <property type="evidence" value="ECO:0007669"/>
    <property type="project" value="InterPro"/>
</dbReference>
<dbReference type="GO" id="GO:0003677">
    <property type="term" value="F:DNA binding"/>
    <property type="evidence" value="ECO:0007669"/>
    <property type="project" value="UniProtKB-KW"/>
</dbReference>
<dbReference type="InterPro" id="IPR036390">
    <property type="entry name" value="WH_DNA-bd_sf"/>
</dbReference>
<dbReference type="InterPro" id="IPR036388">
    <property type="entry name" value="WH-like_DNA-bd_sf"/>
</dbReference>
<evidence type="ECO:0000256" key="2">
    <source>
        <dbReference type="ARBA" id="ARBA00023015"/>
    </source>
</evidence>
<dbReference type="EMBL" id="BMGL01000009">
    <property type="protein sequence ID" value="GGE16375.1"/>
    <property type="molecule type" value="Genomic_DNA"/>
</dbReference>
<dbReference type="SUPFAM" id="SSF46785">
    <property type="entry name" value="Winged helix' DNA-binding domain"/>
    <property type="match status" value="1"/>
</dbReference>
<keyword evidence="6" id="KW-1185">Reference proteome</keyword>
<dbReference type="Proteomes" id="UP000599688">
    <property type="component" value="Unassembled WGS sequence"/>
</dbReference>
<dbReference type="Pfam" id="PF03965">
    <property type="entry name" value="Penicillinase_R"/>
    <property type="match status" value="1"/>
</dbReference>
<dbReference type="InterPro" id="IPR005650">
    <property type="entry name" value="BlaI_family"/>
</dbReference>
<dbReference type="Gene3D" id="1.10.10.10">
    <property type="entry name" value="Winged helix-like DNA-binding domain superfamily/Winged helix DNA-binding domain"/>
    <property type="match status" value="1"/>
</dbReference>
<name>A0A917EAH0_9FLAO</name>
<dbReference type="AlphaFoldDB" id="A0A917EAH0"/>
<keyword evidence="2" id="KW-0805">Transcription regulation</keyword>
<dbReference type="RefSeq" id="WP_188406417.1">
    <property type="nucleotide sequence ID" value="NZ_BMGL01000009.1"/>
</dbReference>
<keyword evidence="3" id="KW-0238">DNA-binding</keyword>
<dbReference type="PIRSF" id="PIRSF019455">
    <property type="entry name" value="CopR_AtkY"/>
    <property type="match status" value="1"/>
</dbReference>
<dbReference type="Gene3D" id="1.10.4040.10">
    <property type="entry name" value="Penicillinase repressor domain"/>
    <property type="match status" value="1"/>
</dbReference>
<comment type="caution">
    <text evidence="5">The sequence shown here is derived from an EMBL/GenBank/DDBJ whole genome shotgun (WGS) entry which is preliminary data.</text>
</comment>
<comment type="similarity">
    <text evidence="1">Belongs to the BlaI transcriptional regulatory family.</text>
</comment>
<reference evidence="5 6" key="1">
    <citation type="journal article" date="2014" name="Int. J. Syst. Evol. Microbiol.">
        <title>Complete genome sequence of Corynebacterium casei LMG S-19264T (=DSM 44701T), isolated from a smear-ripened cheese.</title>
        <authorList>
            <consortium name="US DOE Joint Genome Institute (JGI-PGF)"/>
            <person name="Walter F."/>
            <person name="Albersmeier A."/>
            <person name="Kalinowski J."/>
            <person name="Ruckert C."/>
        </authorList>
    </citation>
    <scope>NUCLEOTIDE SEQUENCE [LARGE SCALE GENOMIC DNA]</scope>
    <source>
        <strain evidence="5 6">CGMCC 1.12925</strain>
    </source>
</reference>
<evidence type="ECO:0000313" key="5">
    <source>
        <dbReference type="EMBL" id="GGE16375.1"/>
    </source>
</evidence>
<gene>
    <name evidence="5" type="ORF">GCM10010831_17090</name>
</gene>
<evidence type="ECO:0000313" key="6">
    <source>
        <dbReference type="Proteomes" id="UP000599688"/>
    </source>
</evidence>
<protein>
    <submittedName>
        <fullName evidence="5">Transcriptional regulator</fullName>
    </submittedName>
</protein>
<accession>A0A917EAH0</accession>
<evidence type="ECO:0000256" key="4">
    <source>
        <dbReference type="ARBA" id="ARBA00023163"/>
    </source>
</evidence>
<evidence type="ECO:0000256" key="3">
    <source>
        <dbReference type="ARBA" id="ARBA00023125"/>
    </source>
</evidence>
<organism evidence="5 6">
    <name type="scientific">Psychroflexus salis</name>
    <dbReference type="NCBI Taxonomy" id="1526574"/>
    <lineage>
        <taxon>Bacteria</taxon>
        <taxon>Pseudomonadati</taxon>
        <taxon>Bacteroidota</taxon>
        <taxon>Flavobacteriia</taxon>
        <taxon>Flavobacteriales</taxon>
        <taxon>Flavobacteriaceae</taxon>
        <taxon>Psychroflexus</taxon>
    </lineage>
</organism>
<sequence>MQLPKLTQKEEEIMHVIWSLKKAFVKEIVEKLEEKLHYNTVSTIVRNLEDKAFVGHEAFGKTHRYYPLVEKDSYTKEVLNSTTRKFFDGSYKNLVSFFAKEENISTEDLKEIIQLIEKNK</sequence>